<keyword evidence="3" id="KW-1185">Reference proteome</keyword>
<proteinExistence type="predicted"/>
<evidence type="ECO:0000313" key="3">
    <source>
        <dbReference type="Proteomes" id="UP001159363"/>
    </source>
</evidence>
<protein>
    <submittedName>
        <fullName evidence="2">Uncharacterized protein</fullName>
    </submittedName>
</protein>
<comment type="caution">
    <text evidence="2">The sequence shown here is derived from an EMBL/GenBank/DDBJ whole genome shotgun (WGS) entry which is preliminary data.</text>
</comment>
<reference evidence="2 3" key="1">
    <citation type="submission" date="2023-02" db="EMBL/GenBank/DDBJ databases">
        <title>LHISI_Scaffold_Assembly.</title>
        <authorList>
            <person name="Stuart O.P."/>
            <person name="Cleave R."/>
            <person name="Magrath M.J.L."/>
            <person name="Mikheyev A.S."/>
        </authorList>
    </citation>
    <scope>NUCLEOTIDE SEQUENCE [LARGE SCALE GENOMIC DNA]</scope>
    <source>
        <strain evidence="2">Daus_M_001</strain>
        <tissue evidence="2">Leg muscle</tissue>
    </source>
</reference>
<name>A0ABQ9GRN2_9NEOP</name>
<dbReference type="EMBL" id="JARBHB010000010">
    <property type="protein sequence ID" value="KAJ8874685.1"/>
    <property type="molecule type" value="Genomic_DNA"/>
</dbReference>
<gene>
    <name evidence="2" type="ORF">PR048_025551</name>
</gene>
<feature type="chain" id="PRO_5047323735" evidence="1">
    <location>
        <begin position="16"/>
        <end position="206"/>
    </location>
</feature>
<dbReference type="Proteomes" id="UP001159363">
    <property type="component" value="Chromosome 9"/>
</dbReference>
<sequence length="206" mass="22740">MWNWFSCLQTVLVFCNLSIRVSNLLKREFFRTMLVNAVMRKLAAGKNVCNWNVLEAIRVLAVSGEKIVPGVIAACFRHAGFVKNGPNHTSTTCENILPDEPSVSVHEPGVWSTVSELLHAPCTFDGFVSTGNNVDVCGELIDAELVDLVCSNKDESVSEEEHNEEGTSVTTAVPSQTSLMEALDVLNNFYRRMNTSVTDLLIFQDV</sequence>
<organism evidence="2 3">
    <name type="scientific">Dryococelus australis</name>
    <dbReference type="NCBI Taxonomy" id="614101"/>
    <lineage>
        <taxon>Eukaryota</taxon>
        <taxon>Metazoa</taxon>
        <taxon>Ecdysozoa</taxon>
        <taxon>Arthropoda</taxon>
        <taxon>Hexapoda</taxon>
        <taxon>Insecta</taxon>
        <taxon>Pterygota</taxon>
        <taxon>Neoptera</taxon>
        <taxon>Polyneoptera</taxon>
        <taxon>Phasmatodea</taxon>
        <taxon>Verophasmatodea</taxon>
        <taxon>Anareolatae</taxon>
        <taxon>Phasmatidae</taxon>
        <taxon>Eurycanthinae</taxon>
        <taxon>Dryococelus</taxon>
    </lineage>
</organism>
<evidence type="ECO:0000256" key="1">
    <source>
        <dbReference type="SAM" id="SignalP"/>
    </source>
</evidence>
<accession>A0ABQ9GRN2</accession>
<evidence type="ECO:0000313" key="2">
    <source>
        <dbReference type="EMBL" id="KAJ8874685.1"/>
    </source>
</evidence>
<keyword evidence="1" id="KW-0732">Signal</keyword>
<feature type="signal peptide" evidence="1">
    <location>
        <begin position="1"/>
        <end position="15"/>
    </location>
</feature>